<name>A0A8S5U9C4_9CAUD</name>
<keyword evidence="1" id="KW-1133">Transmembrane helix</keyword>
<feature type="transmembrane region" description="Helical" evidence="1">
    <location>
        <begin position="46"/>
        <end position="63"/>
    </location>
</feature>
<sequence length="174" mass="18710">MQKTSSKINTQRIAIAISSGIGILACFMPWGSFPIIGTVNGASRDGLIFAVILAIPLLLVLLGDKTKQIDKKIKIISVLVGVLVIFCGIFMEIADFNNKIETAKRVSNSSIDKNSYGLDNHSRDIAKDVSSTVISSAKIEFGLYLLIISGISVAICSGVDSLFQNSTNEKEKNN</sequence>
<feature type="transmembrane region" description="Helical" evidence="1">
    <location>
        <begin position="12"/>
        <end position="31"/>
    </location>
</feature>
<reference evidence="2" key="1">
    <citation type="journal article" date="2021" name="Proc. Natl. Acad. Sci. U.S.A.">
        <title>A Catalog of Tens of Thousands of Viruses from Human Metagenomes Reveals Hidden Associations with Chronic Diseases.</title>
        <authorList>
            <person name="Tisza M.J."/>
            <person name="Buck C.B."/>
        </authorList>
    </citation>
    <scope>NUCLEOTIDE SEQUENCE</scope>
    <source>
        <strain evidence="2">Cti3G1</strain>
    </source>
</reference>
<protein>
    <submittedName>
        <fullName evidence="2">Uncharacterized protein</fullName>
    </submittedName>
</protein>
<keyword evidence="1" id="KW-0812">Transmembrane</keyword>
<dbReference type="PROSITE" id="PS51257">
    <property type="entry name" value="PROKAR_LIPOPROTEIN"/>
    <property type="match status" value="1"/>
</dbReference>
<keyword evidence="1" id="KW-0472">Membrane</keyword>
<evidence type="ECO:0000256" key="1">
    <source>
        <dbReference type="SAM" id="Phobius"/>
    </source>
</evidence>
<feature type="transmembrane region" description="Helical" evidence="1">
    <location>
        <begin position="141"/>
        <end position="163"/>
    </location>
</feature>
<accession>A0A8S5U9C4</accession>
<feature type="transmembrane region" description="Helical" evidence="1">
    <location>
        <begin position="75"/>
        <end position="94"/>
    </location>
</feature>
<dbReference type="EMBL" id="BK016041">
    <property type="protein sequence ID" value="DAF90982.1"/>
    <property type="molecule type" value="Genomic_DNA"/>
</dbReference>
<evidence type="ECO:0000313" key="2">
    <source>
        <dbReference type="EMBL" id="DAF90982.1"/>
    </source>
</evidence>
<organism evidence="2">
    <name type="scientific">Herelleviridae sp. cti3G1</name>
    <dbReference type="NCBI Taxonomy" id="2825831"/>
    <lineage>
        <taxon>Viruses</taxon>
        <taxon>Duplodnaviria</taxon>
        <taxon>Heunggongvirae</taxon>
        <taxon>Uroviricota</taxon>
        <taxon>Caudoviricetes</taxon>
        <taxon>Herelleviridae</taxon>
    </lineage>
</organism>
<proteinExistence type="predicted"/>